<keyword evidence="1" id="KW-0472">Membrane</keyword>
<organism evidence="2 3">
    <name type="scientific">Helicobacter aurati</name>
    <dbReference type="NCBI Taxonomy" id="137778"/>
    <lineage>
        <taxon>Bacteria</taxon>
        <taxon>Pseudomonadati</taxon>
        <taxon>Campylobacterota</taxon>
        <taxon>Epsilonproteobacteria</taxon>
        <taxon>Campylobacterales</taxon>
        <taxon>Helicobacteraceae</taxon>
        <taxon>Helicobacter</taxon>
    </lineage>
</organism>
<accession>A0A3D8J5J5</accession>
<keyword evidence="1" id="KW-1133">Transmembrane helix</keyword>
<reference evidence="2 3" key="1">
    <citation type="submission" date="2018-04" db="EMBL/GenBank/DDBJ databases">
        <title>Novel Campyloabacter and Helicobacter Species and Strains.</title>
        <authorList>
            <person name="Mannion A.J."/>
            <person name="Shen Z."/>
            <person name="Fox J.G."/>
        </authorList>
    </citation>
    <scope>NUCLEOTIDE SEQUENCE [LARGE SCALE GENOMIC DNA]</scope>
    <source>
        <strain evidence="2 3">MIT 97-5075</strain>
    </source>
</reference>
<gene>
    <name evidence="2" type="ORF">CQA66_03745</name>
</gene>
<feature type="transmembrane region" description="Helical" evidence="1">
    <location>
        <begin position="55"/>
        <end position="74"/>
    </location>
</feature>
<evidence type="ECO:0000313" key="3">
    <source>
        <dbReference type="Proteomes" id="UP000256424"/>
    </source>
</evidence>
<comment type="caution">
    <text evidence="2">The sequence shown here is derived from an EMBL/GenBank/DDBJ whole genome shotgun (WGS) entry which is preliminary data.</text>
</comment>
<dbReference type="EMBL" id="NXLW01000005">
    <property type="protein sequence ID" value="RDU72718.1"/>
    <property type="molecule type" value="Genomic_DNA"/>
</dbReference>
<keyword evidence="3" id="KW-1185">Reference proteome</keyword>
<feature type="transmembrane region" description="Helical" evidence="1">
    <location>
        <begin position="132"/>
        <end position="161"/>
    </location>
</feature>
<proteinExistence type="predicted"/>
<dbReference type="RefSeq" id="WP_104762440.1">
    <property type="nucleotide sequence ID" value="NZ_FZPM01000004.1"/>
</dbReference>
<feature type="transmembrane region" description="Helical" evidence="1">
    <location>
        <begin position="86"/>
        <end position="106"/>
    </location>
</feature>
<evidence type="ECO:0000256" key="1">
    <source>
        <dbReference type="SAM" id="Phobius"/>
    </source>
</evidence>
<dbReference type="Proteomes" id="UP000256424">
    <property type="component" value="Unassembled WGS sequence"/>
</dbReference>
<dbReference type="OrthoDB" id="9869265at2"/>
<name>A0A3D8J5J5_9HELI</name>
<sequence length="162" mass="18451">MDTLYSISHAVNIAKISVILQSAPLMYGIVVAMFCCVCLLVYVFSKYRIFNLRLLIAWIISCVITLLLLAQNHIDEETFNLSLNSQVILSFASCTIILILYILSMASNKPNKRKKKYNKNTLSTRILSSDLWWIKILGFVALLAFCCIFNIGLFVFCALFYL</sequence>
<feature type="transmembrane region" description="Helical" evidence="1">
    <location>
        <begin position="25"/>
        <end position="43"/>
    </location>
</feature>
<evidence type="ECO:0000313" key="2">
    <source>
        <dbReference type="EMBL" id="RDU72718.1"/>
    </source>
</evidence>
<dbReference type="AlphaFoldDB" id="A0A3D8J5J5"/>
<keyword evidence="1" id="KW-0812">Transmembrane</keyword>
<protein>
    <submittedName>
        <fullName evidence="2">Uncharacterized protein</fullName>
    </submittedName>
</protein>